<proteinExistence type="inferred from homology"/>
<comment type="similarity">
    <text evidence="1">Belongs to the UPF0065 (bug) family.</text>
</comment>
<dbReference type="InterPro" id="IPR005064">
    <property type="entry name" value="BUG"/>
</dbReference>
<dbReference type="PANTHER" id="PTHR42928">
    <property type="entry name" value="TRICARBOXYLATE-BINDING PROTEIN"/>
    <property type="match status" value="1"/>
</dbReference>
<comment type="caution">
    <text evidence="3">The sequence shown here is derived from an EMBL/GenBank/DDBJ whole genome shotgun (WGS) entry which is preliminary data.</text>
</comment>
<gene>
    <name evidence="3" type="ORF">HMPREF0004_0676</name>
</gene>
<dbReference type="Proteomes" id="UP000004510">
    <property type="component" value="Unassembled WGS sequence"/>
</dbReference>
<accession>D4X5C9</accession>
<organism evidence="3 4">
    <name type="scientific">Achromobacter piechaudii ATCC 43553</name>
    <dbReference type="NCBI Taxonomy" id="742159"/>
    <lineage>
        <taxon>Bacteria</taxon>
        <taxon>Pseudomonadati</taxon>
        <taxon>Pseudomonadota</taxon>
        <taxon>Betaproteobacteria</taxon>
        <taxon>Burkholderiales</taxon>
        <taxon>Alcaligenaceae</taxon>
        <taxon>Achromobacter</taxon>
    </lineage>
</organism>
<dbReference type="AlphaFoldDB" id="D4X5C9"/>
<evidence type="ECO:0000256" key="1">
    <source>
        <dbReference type="ARBA" id="ARBA00006987"/>
    </source>
</evidence>
<dbReference type="PANTHER" id="PTHR42928:SF5">
    <property type="entry name" value="BLR1237 PROTEIN"/>
    <property type="match status" value="1"/>
</dbReference>
<dbReference type="HOGENOM" id="CLU_045683_0_1_4"/>
<dbReference type="InterPro" id="IPR042100">
    <property type="entry name" value="Bug_dom1"/>
</dbReference>
<protein>
    <recommendedName>
        <fullName evidence="5">Tat pathway signal sequence domain protein</fullName>
    </recommendedName>
</protein>
<dbReference type="CDD" id="cd07012">
    <property type="entry name" value="PBP2_Bug_TTT"/>
    <property type="match status" value="1"/>
</dbReference>
<keyword evidence="2" id="KW-0732">Signal</keyword>
<dbReference type="Gene3D" id="3.40.190.150">
    <property type="entry name" value="Bordetella uptake gene, domain 1"/>
    <property type="match status" value="1"/>
</dbReference>
<dbReference type="Pfam" id="PF03401">
    <property type="entry name" value="TctC"/>
    <property type="match status" value="1"/>
</dbReference>
<feature type="chain" id="PRO_5003067005" description="Tat pathway signal sequence domain protein" evidence="2">
    <location>
        <begin position="46"/>
        <end position="351"/>
    </location>
</feature>
<dbReference type="eggNOG" id="COG3181">
    <property type="taxonomic scope" value="Bacteria"/>
</dbReference>
<dbReference type="SUPFAM" id="SSF53850">
    <property type="entry name" value="Periplasmic binding protein-like II"/>
    <property type="match status" value="1"/>
</dbReference>
<dbReference type="Gene3D" id="3.40.190.10">
    <property type="entry name" value="Periplasmic binding protein-like II"/>
    <property type="match status" value="1"/>
</dbReference>
<sequence length="351" mass="36530">MKGTAEYPAADTRGIQMKHHALHVRVTAALAVAGLMWAATAPAQAQALKAPADYPKQAITVVSPFPPGGGNDNVARLIAQELGAITGQSVVVENRSGAGGNVGTAQVSRAKPDGYTLVMSQTSVMAVNPRLYKNVGFDPVKDFTPISQITSAPLVLVARTESPYKTLADYLEAARKQPGIITYATPGNGTMSHLMGALVSKKAGVSLVHVPYRGAAPAITDLMGGTVDMLITSPASAEPMVAAGKLRILALSHENSIGIFKGAPTLKQSGLDGITADDWYGLFAPAGTPPERVAYLAQAVAQAMKSPNVIAKINSGGSWPVGSQPDAFKTRLQEDTVYWADMVKTAGVSLD</sequence>
<evidence type="ECO:0000313" key="3">
    <source>
        <dbReference type="EMBL" id="EFF77890.1"/>
    </source>
</evidence>
<dbReference type="PATRIC" id="fig|742159.3.peg.1522"/>
<dbReference type="EMBL" id="ADMS01000018">
    <property type="protein sequence ID" value="EFF77890.1"/>
    <property type="molecule type" value="Genomic_DNA"/>
</dbReference>
<name>D4X5C9_9BURK</name>
<evidence type="ECO:0000256" key="2">
    <source>
        <dbReference type="SAM" id="SignalP"/>
    </source>
</evidence>
<evidence type="ECO:0000313" key="4">
    <source>
        <dbReference type="Proteomes" id="UP000004510"/>
    </source>
</evidence>
<evidence type="ECO:0008006" key="5">
    <source>
        <dbReference type="Google" id="ProtNLM"/>
    </source>
</evidence>
<reference evidence="4" key="1">
    <citation type="submission" date="2010-03" db="EMBL/GenBank/DDBJ databases">
        <title>Complete sequence of Mobiluncus curtisii ATCC 43063.</title>
        <authorList>
            <person name="Muzny D."/>
            <person name="Qin X."/>
            <person name="Deng J."/>
            <person name="Jiang H."/>
            <person name="Liu Y."/>
            <person name="Qu J."/>
            <person name="Song X.-Z."/>
            <person name="Zhang L."/>
            <person name="Thornton R."/>
            <person name="Coyle M."/>
            <person name="Francisco L."/>
            <person name="Jackson L."/>
            <person name="Javaid M."/>
            <person name="Korchina V."/>
            <person name="Kovar C."/>
            <person name="Mata R."/>
            <person name="Mathew T."/>
            <person name="Ngo R."/>
            <person name="Nguyen L."/>
            <person name="Nguyen N."/>
            <person name="Okwuonu G."/>
            <person name="Ongeri F."/>
            <person name="Pham C."/>
            <person name="Simmons D."/>
            <person name="Wilczek-Boney K."/>
            <person name="Hale W."/>
            <person name="Jakkamsetti A."/>
            <person name="Pham P."/>
            <person name="Ruth R."/>
            <person name="San Lucas F."/>
            <person name="Warren J."/>
            <person name="Zhang J."/>
            <person name="Zhao Z."/>
            <person name="Zhou C."/>
            <person name="Zhu D."/>
            <person name="Lee S."/>
            <person name="Bess C."/>
            <person name="Blankenburg K."/>
            <person name="Forbes L."/>
            <person name="Fu Q."/>
            <person name="Gubbala S."/>
            <person name="Hirani K."/>
            <person name="Jayaseelan J.C."/>
            <person name="Lara F."/>
            <person name="Munidasa M."/>
            <person name="Palculict T."/>
            <person name="Patil S."/>
            <person name="Pu L.-L."/>
            <person name="Saada N."/>
            <person name="Tang L."/>
            <person name="Weissenberger G."/>
            <person name="Zhu Y."/>
            <person name="Hemphill L."/>
            <person name="Shang Y."/>
            <person name="Youmans B."/>
            <person name="Ayvaz T."/>
            <person name="Ross M."/>
            <person name="Santibanez J."/>
            <person name="Aqrawi P."/>
            <person name="Gross S."/>
            <person name="Joshi V."/>
            <person name="Fowler G."/>
            <person name="Nazareth L."/>
            <person name="Reid J."/>
            <person name="Worley K."/>
            <person name="Petrosino J."/>
            <person name="Highlander S."/>
            <person name="Gibbs R."/>
            <person name="Gibbs R."/>
        </authorList>
    </citation>
    <scope>NUCLEOTIDE SEQUENCE [LARGE SCALE GENOMIC DNA]</scope>
    <source>
        <strain evidence="4">ATCC 43553</strain>
    </source>
</reference>
<feature type="signal peptide" evidence="2">
    <location>
        <begin position="1"/>
        <end position="45"/>
    </location>
</feature>
<dbReference type="PIRSF" id="PIRSF017082">
    <property type="entry name" value="YflP"/>
    <property type="match status" value="1"/>
</dbReference>